<feature type="transmembrane region" description="Helical" evidence="20">
    <location>
        <begin position="212"/>
        <end position="234"/>
    </location>
</feature>
<evidence type="ECO:0000256" key="5">
    <source>
        <dbReference type="ARBA" id="ARBA00013174"/>
    </source>
</evidence>
<dbReference type="FunFam" id="1.20.120.1760:FF:000022">
    <property type="entry name" value="CDP-diacylglycerol--serine O-phosphatidyltransferase"/>
    <property type="match status" value="1"/>
</dbReference>
<dbReference type="InterPro" id="IPR000462">
    <property type="entry name" value="CDP-OH_P_trans"/>
</dbReference>
<dbReference type="GeneID" id="87883696"/>
<evidence type="ECO:0000256" key="16">
    <source>
        <dbReference type="ARBA" id="ARBA00032361"/>
    </source>
</evidence>
<evidence type="ECO:0000256" key="18">
    <source>
        <dbReference type="PIRNR" id="PIRNR000852"/>
    </source>
</evidence>
<gene>
    <name evidence="21" type="ORF">B0T15DRAFT_396914</name>
</gene>
<evidence type="ECO:0000256" key="13">
    <source>
        <dbReference type="ARBA" id="ARBA00023136"/>
    </source>
</evidence>
<dbReference type="RefSeq" id="XP_062721312.1">
    <property type="nucleotide sequence ID" value="XM_062864867.1"/>
</dbReference>
<evidence type="ECO:0000256" key="3">
    <source>
        <dbReference type="ARBA" id="ARBA00005189"/>
    </source>
</evidence>
<dbReference type="Gene3D" id="1.20.120.1760">
    <property type="match status" value="1"/>
</dbReference>
<dbReference type="InterPro" id="IPR048254">
    <property type="entry name" value="CDP_ALCOHOL_P_TRANSF_CS"/>
</dbReference>
<evidence type="ECO:0000256" key="9">
    <source>
        <dbReference type="ARBA" id="ARBA00022692"/>
    </source>
</evidence>
<organism evidence="21 22">
    <name type="scientific">Chaetomium strumarium</name>
    <dbReference type="NCBI Taxonomy" id="1170767"/>
    <lineage>
        <taxon>Eukaryota</taxon>
        <taxon>Fungi</taxon>
        <taxon>Dikarya</taxon>
        <taxon>Ascomycota</taxon>
        <taxon>Pezizomycotina</taxon>
        <taxon>Sordariomycetes</taxon>
        <taxon>Sordariomycetidae</taxon>
        <taxon>Sordariales</taxon>
        <taxon>Chaetomiaceae</taxon>
        <taxon>Chaetomium</taxon>
    </lineage>
</organism>
<feature type="transmembrane region" description="Helical" evidence="20">
    <location>
        <begin position="81"/>
        <end position="99"/>
    </location>
</feature>
<evidence type="ECO:0000256" key="1">
    <source>
        <dbReference type="ARBA" id="ARBA00000287"/>
    </source>
</evidence>
<keyword evidence="10 18" id="KW-0256">Endoplasmic reticulum</keyword>
<dbReference type="InterPro" id="IPR016271">
    <property type="entry name" value="CDP-diaglyc--ser_O-PTrfase_fun"/>
</dbReference>
<dbReference type="GO" id="GO:0006659">
    <property type="term" value="P:phosphatidylserine biosynthetic process"/>
    <property type="evidence" value="ECO:0007669"/>
    <property type="project" value="UniProtKB-UniRule"/>
</dbReference>
<comment type="similarity">
    <text evidence="4 18 19">Belongs to the CDP-alcohol phosphatidyltransferase class-I family.</text>
</comment>
<keyword evidence="15 18" id="KW-1208">Phospholipid metabolism</keyword>
<dbReference type="AlphaFoldDB" id="A0AAJ0GSY7"/>
<feature type="transmembrane region" description="Helical" evidence="20">
    <location>
        <begin position="143"/>
        <end position="161"/>
    </location>
</feature>
<dbReference type="EMBL" id="JAUDZG010000004">
    <property type="protein sequence ID" value="KAK3305532.1"/>
    <property type="molecule type" value="Genomic_DNA"/>
</dbReference>
<accession>A0AAJ0GSY7</accession>
<evidence type="ECO:0000313" key="21">
    <source>
        <dbReference type="EMBL" id="KAK3305532.1"/>
    </source>
</evidence>
<evidence type="ECO:0000256" key="20">
    <source>
        <dbReference type="SAM" id="Phobius"/>
    </source>
</evidence>
<dbReference type="Pfam" id="PF01066">
    <property type="entry name" value="CDP-OH_P_transf"/>
    <property type="match status" value="1"/>
</dbReference>
<dbReference type="InterPro" id="IPR004533">
    <property type="entry name" value="CDP-diaglyc--ser_O-PTrfase"/>
</dbReference>
<proteinExistence type="inferred from homology"/>
<comment type="caution">
    <text evidence="21">The sequence shown here is derived from an EMBL/GenBank/DDBJ whole genome shotgun (WGS) entry which is preliminary data.</text>
</comment>
<dbReference type="EC" id="2.7.8.8" evidence="5 18"/>
<dbReference type="PROSITE" id="PS00379">
    <property type="entry name" value="CDP_ALCOHOL_P_TRANSF"/>
    <property type="match status" value="1"/>
</dbReference>
<evidence type="ECO:0000256" key="17">
    <source>
        <dbReference type="ARBA" id="ARBA00060701"/>
    </source>
</evidence>
<keyword evidence="9 20" id="KW-0812">Transmembrane</keyword>
<dbReference type="InterPro" id="IPR050324">
    <property type="entry name" value="CDP-alcohol_PTase-I"/>
</dbReference>
<reference evidence="21" key="1">
    <citation type="journal article" date="2023" name="Mol. Phylogenet. Evol.">
        <title>Genome-scale phylogeny and comparative genomics of the fungal order Sordariales.</title>
        <authorList>
            <person name="Hensen N."/>
            <person name="Bonometti L."/>
            <person name="Westerberg I."/>
            <person name="Brannstrom I.O."/>
            <person name="Guillou S."/>
            <person name="Cros-Aarteil S."/>
            <person name="Calhoun S."/>
            <person name="Haridas S."/>
            <person name="Kuo A."/>
            <person name="Mondo S."/>
            <person name="Pangilinan J."/>
            <person name="Riley R."/>
            <person name="LaButti K."/>
            <person name="Andreopoulos B."/>
            <person name="Lipzen A."/>
            <person name="Chen C."/>
            <person name="Yan M."/>
            <person name="Daum C."/>
            <person name="Ng V."/>
            <person name="Clum A."/>
            <person name="Steindorff A."/>
            <person name="Ohm R.A."/>
            <person name="Martin F."/>
            <person name="Silar P."/>
            <person name="Natvig D.O."/>
            <person name="Lalanne C."/>
            <person name="Gautier V."/>
            <person name="Ament-Velasquez S.L."/>
            <person name="Kruys A."/>
            <person name="Hutchinson M.I."/>
            <person name="Powell A.J."/>
            <person name="Barry K."/>
            <person name="Miller A.N."/>
            <person name="Grigoriev I.V."/>
            <person name="Debuchy R."/>
            <person name="Gladieux P."/>
            <person name="Hiltunen Thoren M."/>
            <person name="Johannesson H."/>
        </authorList>
    </citation>
    <scope>NUCLEOTIDE SEQUENCE</scope>
    <source>
        <strain evidence="21">CBS 333.67</strain>
    </source>
</reference>
<evidence type="ECO:0000256" key="19">
    <source>
        <dbReference type="RuleBase" id="RU003750"/>
    </source>
</evidence>
<evidence type="ECO:0000256" key="11">
    <source>
        <dbReference type="ARBA" id="ARBA00022989"/>
    </source>
</evidence>
<dbReference type="InterPro" id="IPR043130">
    <property type="entry name" value="CDP-OH_PTrfase_TM_dom"/>
</dbReference>
<keyword evidence="7 18" id="KW-0444">Lipid biosynthesis</keyword>
<keyword evidence="14 18" id="KW-0594">Phospholipid biosynthesis</keyword>
<dbReference type="NCBIfam" id="TIGR00473">
    <property type="entry name" value="pssA"/>
    <property type="match status" value="1"/>
</dbReference>
<dbReference type="GO" id="GO:0005789">
    <property type="term" value="C:endoplasmic reticulum membrane"/>
    <property type="evidence" value="ECO:0007669"/>
    <property type="project" value="UniProtKB-SubCell"/>
</dbReference>
<reference evidence="21" key="2">
    <citation type="submission" date="2023-06" db="EMBL/GenBank/DDBJ databases">
        <authorList>
            <consortium name="Lawrence Berkeley National Laboratory"/>
            <person name="Mondo S.J."/>
            <person name="Hensen N."/>
            <person name="Bonometti L."/>
            <person name="Westerberg I."/>
            <person name="Brannstrom I.O."/>
            <person name="Guillou S."/>
            <person name="Cros-Aarteil S."/>
            <person name="Calhoun S."/>
            <person name="Haridas S."/>
            <person name="Kuo A."/>
            <person name="Pangilinan J."/>
            <person name="Riley R."/>
            <person name="Labutti K."/>
            <person name="Andreopoulos B."/>
            <person name="Lipzen A."/>
            <person name="Chen C."/>
            <person name="Yanf M."/>
            <person name="Daum C."/>
            <person name="Ng V."/>
            <person name="Clum A."/>
            <person name="Steindorff A."/>
            <person name="Ohm R."/>
            <person name="Martin F."/>
            <person name="Silar P."/>
            <person name="Natvig D."/>
            <person name="Lalanne C."/>
            <person name="Gautier V."/>
            <person name="Ament-Velasquez S.L."/>
            <person name="Kruys A."/>
            <person name="Hutchinson M.I."/>
            <person name="Powell A.J."/>
            <person name="Barry K."/>
            <person name="Miller A.N."/>
            <person name="Grigoriev I.V."/>
            <person name="Debuchy R."/>
            <person name="Gladieux P."/>
            <person name="Thoren M.H."/>
            <person name="Johannesson H."/>
        </authorList>
    </citation>
    <scope>NUCLEOTIDE SEQUENCE</scope>
    <source>
        <strain evidence="21">CBS 333.67</strain>
    </source>
</reference>
<evidence type="ECO:0000256" key="10">
    <source>
        <dbReference type="ARBA" id="ARBA00022824"/>
    </source>
</evidence>
<evidence type="ECO:0000256" key="14">
    <source>
        <dbReference type="ARBA" id="ARBA00023209"/>
    </source>
</evidence>
<evidence type="ECO:0000313" key="22">
    <source>
        <dbReference type="Proteomes" id="UP001273166"/>
    </source>
</evidence>
<comment type="pathway">
    <text evidence="3">Lipid metabolism.</text>
</comment>
<comment type="catalytic activity">
    <reaction evidence="1 18">
        <text>a CDP-1,2-diacyl-sn-glycerol + L-serine = a 1,2-diacyl-sn-glycero-3-phospho-L-serine + CMP + H(+)</text>
        <dbReference type="Rhea" id="RHEA:16913"/>
        <dbReference type="ChEBI" id="CHEBI:15378"/>
        <dbReference type="ChEBI" id="CHEBI:33384"/>
        <dbReference type="ChEBI" id="CHEBI:57262"/>
        <dbReference type="ChEBI" id="CHEBI:58332"/>
        <dbReference type="ChEBI" id="CHEBI:60377"/>
        <dbReference type="EC" id="2.7.8.8"/>
    </reaction>
</comment>
<keyword evidence="11 20" id="KW-1133">Transmembrane helix</keyword>
<evidence type="ECO:0000256" key="2">
    <source>
        <dbReference type="ARBA" id="ARBA00004477"/>
    </source>
</evidence>
<dbReference type="GO" id="GO:0006646">
    <property type="term" value="P:phosphatidylethanolamine biosynthetic process"/>
    <property type="evidence" value="ECO:0007669"/>
    <property type="project" value="UniProtKB-UniRule"/>
</dbReference>
<dbReference type="PANTHER" id="PTHR14269:SF61">
    <property type="entry name" value="CDP-DIACYLGLYCEROL--SERINE O-PHOSPHATIDYLTRANSFERASE"/>
    <property type="match status" value="1"/>
</dbReference>
<evidence type="ECO:0000256" key="6">
    <source>
        <dbReference type="ARBA" id="ARBA00017171"/>
    </source>
</evidence>
<dbReference type="GO" id="GO:0003882">
    <property type="term" value="F:CDP-diacylglycerol-serine O-phosphatidyltransferase activity"/>
    <property type="evidence" value="ECO:0007669"/>
    <property type="project" value="UniProtKB-UniRule"/>
</dbReference>
<evidence type="ECO:0000256" key="12">
    <source>
        <dbReference type="ARBA" id="ARBA00023098"/>
    </source>
</evidence>
<keyword evidence="22" id="KW-1185">Reference proteome</keyword>
<dbReference type="PANTHER" id="PTHR14269">
    <property type="entry name" value="CDP-DIACYLGLYCEROL--GLYCEROL-3-PHOSPHATE 3-PHOSPHATIDYLTRANSFERASE-RELATED"/>
    <property type="match status" value="1"/>
</dbReference>
<keyword evidence="12 18" id="KW-0443">Lipid metabolism</keyword>
<keyword evidence="8 18" id="KW-0808">Transferase</keyword>
<sequence length="245" mass="26505">MSKRTSYAAVAANGAASKENSQDTMPSMDKQRALLSTDAGHFSLIRALHLADLITELNGLCGVLSLFSSMRYCLGDPAQNGNLWAALLFLPFGLFFDFLDGKVARWRKKSSMMGQELDSLADLISFGVAPAAVAFAIGVRTPLDHLCLAFFVLCGLTRLARFNVTATSIPKDASGKAKYFEGTPIPTTLALDALMGWWVSNGWIHESLPGGVWFAGSVLEVHPIVVLFMVHGCLMTSRTIHIPKP</sequence>
<protein>
    <recommendedName>
        <fullName evidence="6 18">CDP-diacylglycerol--serine O-phosphatidyltransferase</fullName>
        <ecNumber evidence="5 18">2.7.8.8</ecNumber>
    </recommendedName>
    <alternativeName>
        <fullName evidence="16 18">Phosphatidylserine synthase</fullName>
    </alternativeName>
</protein>
<evidence type="ECO:0000256" key="7">
    <source>
        <dbReference type="ARBA" id="ARBA00022516"/>
    </source>
</evidence>
<evidence type="ECO:0000256" key="8">
    <source>
        <dbReference type="ARBA" id="ARBA00022679"/>
    </source>
</evidence>
<name>A0AAJ0GSY7_9PEZI</name>
<comment type="subcellular location">
    <subcellularLocation>
        <location evidence="2">Endoplasmic reticulum membrane</location>
        <topology evidence="2">Multi-pass membrane protein</topology>
    </subcellularLocation>
</comment>
<dbReference type="PIRSF" id="PIRSF000852">
    <property type="entry name" value="Phosphatidylserine_synth_fun"/>
    <property type="match status" value="1"/>
</dbReference>
<feature type="transmembrane region" description="Helical" evidence="20">
    <location>
        <begin position="120"/>
        <end position="137"/>
    </location>
</feature>
<dbReference type="Proteomes" id="UP001273166">
    <property type="component" value="Unassembled WGS sequence"/>
</dbReference>
<evidence type="ECO:0000256" key="4">
    <source>
        <dbReference type="ARBA" id="ARBA00010441"/>
    </source>
</evidence>
<comment type="pathway">
    <text evidence="17 18">Phospholipid metabolism; phosphatidylethanolamine biosynthesis; phosphatidylethanolamine from CDP-diacylglycerol: step 1/2.</text>
</comment>
<keyword evidence="13 18" id="KW-0472">Membrane</keyword>
<evidence type="ECO:0000256" key="15">
    <source>
        <dbReference type="ARBA" id="ARBA00023264"/>
    </source>
</evidence>